<dbReference type="RefSeq" id="XP_045152616.1">
    <property type="nucleotide sequence ID" value="XM_045296681.1"/>
</dbReference>
<gene>
    <name evidence="2" type="primary">ICOS</name>
</gene>
<evidence type="ECO:0000313" key="1">
    <source>
        <dbReference type="Proteomes" id="UP000694863"/>
    </source>
</evidence>
<accession>A0AC55DLJ2</accession>
<dbReference type="Proteomes" id="UP000694863">
    <property type="component" value="Unplaced"/>
</dbReference>
<name>A0AC55DLJ2_ECHTE</name>
<reference evidence="2" key="1">
    <citation type="submission" date="2025-08" db="UniProtKB">
        <authorList>
            <consortium name="RefSeq"/>
        </authorList>
    </citation>
    <scope>IDENTIFICATION</scope>
</reference>
<evidence type="ECO:0000313" key="2">
    <source>
        <dbReference type="RefSeq" id="XP_045152616.1"/>
    </source>
</evidence>
<sequence length="221" mass="25088">MKSDVWYFLFLCFLVEVLNGEINDSAKPEMFTFHKGGVQIRCKHPATLQQFKMQLLRGKQLLCELTQTKEAGHTVSTTKNLGFCQSQSSNDSVSFFLYNLNSSYASYYFCQLIVFDPPPFTIETLSGEYLHIYESQLCCTLKFWLPVICAAFIVLCILGCVFIGWLTKKKYQSVLQDPNSEYMAMAAVTTAKIPRCRGVKLIGQLLASGNSRFFPFLDPRA</sequence>
<proteinExistence type="predicted"/>
<keyword evidence="1" id="KW-1185">Reference proteome</keyword>
<organism evidence="1 2">
    <name type="scientific">Echinops telfairi</name>
    <name type="common">Lesser hedgehog tenrec</name>
    <dbReference type="NCBI Taxonomy" id="9371"/>
    <lineage>
        <taxon>Eukaryota</taxon>
        <taxon>Metazoa</taxon>
        <taxon>Chordata</taxon>
        <taxon>Craniata</taxon>
        <taxon>Vertebrata</taxon>
        <taxon>Euteleostomi</taxon>
        <taxon>Mammalia</taxon>
        <taxon>Eutheria</taxon>
        <taxon>Afrotheria</taxon>
        <taxon>Tenrecidae</taxon>
        <taxon>Tenrecinae</taxon>
        <taxon>Echinops</taxon>
    </lineage>
</organism>
<protein>
    <submittedName>
        <fullName evidence="2">Inducible T-cell costimulator</fullName>
    </submittedName>
</protein>